<organism evidence="2 3">
    <name type="scientific">Phyllobacterium leguminum</name>
    <dbReference type="NCBI Taxonomy" id="314237"/>
    <lineage>
        <taxon>Bacteria</taxon>
        <taxon>Pseudomonadati</taxon>
        <taxon>Pseudomonadota</taxon>
        <taxon>Alphaproteobacteria</taxon>
        <taxon>Hyphomicrobiales</taxon>
        <taxon>Phyllobacteriaceae</taxon>
        <taxon>Phyllobacterium</taxon>
    </lineage>
</organism>
<keyword evidence="3" id="KW-1185">Reference proteome</keyword>
<evidence type="ECO:0000256" key="1">
    <source>
        <dbReference type="SAM" id="MobiDB-lite"/>
    </source>
</evidence>
<accession>A0A318THR1</accession>
<comment type="caution">
    <text evidence="2">The sequence shown here is derived from an EMBL/GenBank/DDBJ whole genome shotgun (WGS) entry which is preliminary data.</text>
</comment>
<dbReference type="EMBL" id="QJTF01000007">
    <property type="protein sequence ID" value="PYE88438.1"/>
    <property type="molecule type" value="Genomic_DNA"/>
</dbReference>
<evidence type="ECO:0000313" key="2">
    <source>
        <dbReference type="EMBL" id="PYE88438.1"/>
    </source>
</evidence>
<evidence type="ECO:0000313" key="3">
    <source>
        <dbReference type="Proteomes" id="UP000247454"/>
    </source>
</evidence>
<dbReference type="Proteomes" id="UP000247454">
    <property type="component" value="Unassembled WGS sequence"/>
</dbReference>
<dbReference type="AlphaFoldDB" id="A0A318THR1"/>
<gene>
    <name evidence="2" type="ORF">C7477_10781</name>
</gene>
<reference evidence="2 3" key="1">
    <citation type="submission" date="2018-06" db="EMBL/GenBank/DDBJ databases">
        <title>Genomic Encyclopedia of Type Strains, Phase III (KMG-III): the genomes of soil and plant-associated and newly described type strains.</title>
        <authorList>
            <person name="Whitman W."/>
        </authorList>
    </citation>
    <scope>NUCLEOTIDE SEQUENCE [LARGE SCALE GENOMIC DNA]</scope>
    <source>
        <strain evidence="2 3">ORS 1419</strain>
    </source>
</reference>
<protein>
    <submittedName>
        <fullName evidence="2">Uncharacterized protein</fullName>
    </submittedName>
</protein>
<sequence>MKPGSSGCRVFSFELISPLFALSSIFAISAEQAKGGGTNPIEQQKTRQRELPGFF</sequence>
<feature type="region of interest" description="Disordered" evidence="1">
    <location>
        <begin position="34"/>
        <end position="55"/>
    </location>
</feature>
<proteinExistence type="predicted"/>
<name>A0A318THR1_9HYPH</name>
<feature type="compositionally biased region" description="Basic and acidic residues" evidence="1">
    <location>
        <begin position="44"/>
        <end position="55"/>
    </location>
</feature>